<dbReference type="EMBL" id="MU006216">
    <property type="protein sequence ID" value="KAF2833455.1"/>
    <property type="molecule type" value="Genomic_DNA"/>
</dbReference>
<organism evidence="1 2">
    <name type="scientific">Ophiobolus disseminans</name>
    <dbReference type="NCBI Taxonomy" id="1469910"/>
    <lineage>
        <taxon>Eukaryota</taxon>
        <taxon>Fungi</taxon>
        <taxon>Dikarya</taxon>
        <taxon>Ascomycota</taxon>
        <taxon>Pezizomycotina</taxon>
        <taxon>Dothideomycetes</taxon>
        <taxon>Pleosporomycetidae</taxon>
        <taxon>Pleosporales</taxon>
        <taxon>Pleosporineae</taxon>
        <taxon>Phaeosphaeriaceae</taxon>
        <taxon>Ophiobolus</taxon>
    </lineage>
</organism>
<dbReference type="AlphaFoldDB" id="A0A6A7ALJ9"/>
<accession>A0A6A7ALJ9</accession>
<gene>
    <name evidence="1" type="ORF">CC86DRAFT_278522</name>
</gene>
<dbReference type="PANTHER" id="PTHR12203">
    <property type="entry name" value="KDEL LYS-ASP-GLU-LEU CONTAINING - RELATED"/>
    <property type="match status" value="1"/>
</dbReference>
<dbReference type="InterPro" id="IPR051091">
    <property type="entry name" value="O-Glucosyltr/Glycosyltrsf_90"/>
</dbReference>
<reference evidence="1" key="1">
    <citation type="journal article" date="2020" name="Stud. Mycol.">
        <title>101 Dothideomycetes genomes: a test case for predicting lifestyles and emergence of pathogens.</title>
        <authorList>
            <person name="Haridas S."/>
            <person name="Albert R."/>
            <person name="Binder M."/>
            <person name="Bloem J."/>
            <person name="Labutti K."/>
            <person name="Salamov A."/>
            <person name="Andreopoulos B."/>
            <person name="Baker S."/>
            <person name="Barry K."/>
            <person name="Bills G."/>
            <person name="Bluhm B."/>
            <person name="Cannon C."/>
            <person name="Castanera R."/>
            <person name="Culley D."/>
            <person name="Daum C."/>
            <person name="Ezra D."/>
            <person name="Gonzalez J."/>
            <person name="Henrissat B."/>
            <person name="Kuo A."/>
            <person name="Liang C."/>
            <person name="Lipzen A."/>
            <person name="Lutzoni F."/>
            <person name="Magnuson J."/>
            <person name="Mondo S."/>
            <person name="Nolan M."/>
            <person name="Ohm R."/>
            <person name="Pangilinan J."/>
            <person name="Park H.-J."/>
            <person name="Ramirez L."/>
            <person name="Alfaro M."/>
            <person name="Sun H."/>
            <person name="Tritt A."/>
            <person name="Yoshinaga Y."/>
            <person name="Zwiers L.-H."/>
            <person name="Turgeon B."/>
            <person name="Goodwin S."/>
            <person name="Spatafora J."/>
            <person name="Crous P."/>
            <person name="Grigoriev I."/>
        </authorList>
    </citation>
    <scope>NUCLEOTIDE SEQUENCE</scope>
    <source>
        <strain evidence="1">CBS 113818</strain>
    </source>
</reference>
<evidence type="ECO:0000313" key="2">
    <source>
        <dbReference type="Proteomes" id="UP000799424"/>
    </source>
</evidence>
<sequence length="662" mass="74515">MRTPSFWRALWYLVLLAALTLVTVLYTLTWARGTAFKHHGWSLGDGWNTPLSHEDKTIVVGVADAELPAGMHPIEHLMNVATKQFEKMQKNQIRSLEQAAAQYRKLRGRHPPLAFDAWYEYAASHNAVVNERFWDQIYHDLAPFWSLDPTTLRKQAHVFSPKISIRKGKIEAKSYSNNGKMAMWIDMLTTLANDPKVDLPDMDIPLNINAEPAMLVPWEAIDTALSMSRKIMPEAKDTTGKFTSLDDIEDLMKQFDWKPEWLGPRLTHPASHLGPRPLWSLVRPACPPGSTARLGKVYNDIWDSEGGTREEHSAAALLLHDLPDGTLKGYVKNWTNTVDICEEPNLQGLHSAFVAPVEMGVATKLFPLFGDTKFAVGNEILLPGAADWNASALSTEFTALAWEKREDKLFWRGPATAGRDPKRYWQRFQSERLVSMMNATHVEIAEASIHTGNESTVGVGYAKNFRLLPANEYHLKTQTGGRLAEWVHSWADTALSDLGCEEKDKACDLVQEYFSAPPPSPSSKSSTAKFAVSIDSPSNPLITHLRQTRATLHASIYRNWFDTRLVPWLHFIPMDNTFVDLYGIIEYFIGSGSGNEPHVGHHSLKRAPNDDAAQHIAAASKSWAEKALRREDMLIYVYRLLLEYARVVDAKRDRLGWVGDLG</sequence>
<protein>
    <recommendedName>
        <fullName evidence="3">Glycosyl transferase CAP10 domain-containing protein</fullName>
    </recommendedName>
</protein>
<proteinExistence type="predicted"/>
<evidence type="ECO:0000313" key="1">
    <source>
        <dbReference type="EMBL" id="KAF2833455.1"/>
    </source>
</evidence>
<dbReference type="Proteomes" id="UP000799424">
    <property type="component" value="Unassembled WGS sequence"/>
</dbReference>
<evidence type="ECO:0008006" key="3">
    <source>
        <dbReference type="Google" id="ProtNLM"/>
    </source>
</evidence>
<dbReference type="OrthoDB" id="541052at2759"/>
<name>A0A6A7ALJ9_9PLEO</name>
<keyword evidence="2" id="KW-1185">Reference proteome</keyword>
<dbReference type="PANTHER" id="PTHR12203:SF22">
    <property type="entry name" value="CAPSULE ASSOCIATED PROTEIN"/>
    <property type="match status" value="1"/>
</dbReference>